<protein>
    <submittedName>
        <fullName evidence="1">Uncharacterized protein</fullName>
    </submittedName>
</protein>
<dbReference type="Proteomes" id="UP000248012">
    <property type="component" value="Unassembled WGS sequence"/>
</dbReference>
<evidence type="ECO:0000313" key="2">
    <source>
        <dbReference type="Proteomes" id="UP000248012"/>
    </source>
</evidence>
<dbReference type="AlphaFoldDB" id="A0A2V4NK13"/>
<dbReference type="EMBL" id="QFVT01000013">
    <property type="protein sequence ID" value="PYC46497.1"/>
    <property type="molecule type" value="Genomic_DNA"/>
</dbReference>
<keyword evidence="2" id="KW-1185">Reference proteome</keyword>
<sequence length="62" mass="6482">MVLFGGAFWAVKGICGSPREIGMGGATAYMRGSGCNVACEPFQRKDKICVPADAFANPAQRA</sequence>
<comment type="caution">
    <text evidence="1">The sequence shown here is derived from an EMBL/GenBank/DDBJ whole genome shotgun (WGS) entry which is preliminary data.</text>
</comment>
<name>A0A2V4NK13_9RHOB</name>
<reference evidence="1 2" key="1">
    <citation type="submission" date="2018-05" db="EMBL/GenBank/DDBJ databases">
        <title>Oceanovita maritima gen. nov., sp. nov., a marine bacterium in the family Rhodobacteraceae isolated from surface seawater of Lundu port Xiamen, China.</title>
        <authorList>
            <person name="Hetharua B.H."/>
            <person name="Min D."/>
            <person name="Liao H."/>
            <person name="Tian Y."/>
        </authorList>
    </citation>
    <scope>NUCLEOTIDE SEQUENCE [LARGE SCALE GENOMIC DNA]</scope>
    <source>
        <strain evidence="1 2">FSX-11</strain>
    </source>
</reference>
<organism evidence="1 2">
    <name type="scientific">Litorivita pollutaquae</name>
    <dbReference type="NCBI Taxonomy" id="2200892"/>
    <lineage>
        <taxon>Bacteria</taxon>
        <taxon>Pseudomonadati</taxon>
        <taxon>Pseudomonadota</taxon>
        <taxon>Alphaproteobacteria</taxon>
        <taxon>Rhodobacterales</taxon>
        <taxon>Paracoccaceae</taxon>
        <taxon>Litorivita</taxon>
    </lineage>
</organism>
<evidence type="ECO:0000313" key="1">
    <source>
        <dbReference type="EMBL" id="PYC46497.1"/>
    </source>
</evidence>
<gene>
    <name evidence="1" type="ORF">DI396_15300</name>
</gene>
<proteinExistence type="predicted"/>
<accession>A0A2V4NK13</accession>